<evidence type="ECO:0000313" key="10">
    <source>
        <dbReference type="Proteomes" id="UP000634136"/>
    </source>
</evidence>
<evidence type="ECO:0000256" key="5">
    <source>
        <dbReference type="ARBA" id="ARBA00023242"/>
    </source>
</evidence>
<dbReference type="GO" id="GO:0003700">
    <property type="term" value="F:DNA-binding transcription factor activity"/>
    <property type="evidence" value="ECO:0007669"/>
    <property type="project" value="InterPro"/>
</dbReference>
<dbReference type="Pfam" id="PF00847">
    <property type="entry name" value="AP2"/>
    <property type="match status" value="2"/>
</dbReference>
<feature type="domain" description="AP2/ERF" evidence="8">
    <location>
        <begin position="277"/>
        <end position="335"/>
    </location>
</feature>
<protein>
    <submittedName>
        <fullName evidence="9">Ethylene-responsive transcription factor 1-like</fullName>
    </submittedName>
</protein>
<evidence type="ECO:0000256" key="2">
    <source>
        <dbReference type="ARBA" id="ARBA00023015"/>
    </source>
</evidence>
<proteinExistence type="inferred from homology"/>
<dbReference type="Gene3D" id="3.30.730.10">
    <property type="entry name" value="AP2/ERF domain"/>
    <property type="match status" value="2"/>
</dbReference>
<keyword evidence="3" id="KW-0238">DNA-binding</keyword>
<evidence type="ECO:0000256" key="1">
    <source>
        <dbReference type="ARBA" id="ARBA00004123"/>
    </source>
</evidence>
<gene>
    <name evidence="9" type="ORF">G2W53_001954</name>
</gene>
<dbReference type="OrthoDB" id="552345at2759"/>
<organism evidence="9 10">
    <name type="scientific">Senna tora</name>
    <dbReference type="NCBI Taxonomy" id="362788"/>
    <lineage>
        <taxon>Eukaryota</taxon>
        <taxon>Viridiplantae</taxon>
        <taxon>Streptophyta</taxon>
        <taxon>Embryophyta</taxon>
        <taxon>Tracheophyta</taxon>
        <taxon>Spermatophyta</taxon>
        <taxon>Magnoliopsida</taxon>
        <taxon>eudicotyledons</taxon>
        <taxon>Gunneridae</taxon>
        <taxon>Pentapetalae</taxon>
        <taxon>rosids</taxon>
        <taxon>fabids</taxon>
        <taxon>Fabales</taxon>
        <taxon>Fabaceae</taxon>
        <taxon>Caesalpinioideae</taxon>
        <taxon>Cassia clade</taxon>
        <taxon>Senna</taxon>
    </lineage>
</organism>
<dbReference type="InterPro" id="IPR044808">
    <property type="entry name" value="ERF_plant"/>
</dbReference>
<comment type="similarity">
    <text evidence="6">Belongs to the AP2/ERF transcription factor family. ERF subfamily.</text>
</comment>
<dbReference type="PROSITE" id="PS51032">
    <property type="entry name" value="AP2_ERF"/>
    <property type="match status" value="2"/>
</dbReference>
<feature type="compositionally biased region" description="Basic and acidic residues" evidence="7">
    <location>
        <begin position="167"/>
        <end position="182"/>
    </location>
</feature>
<evidence type="ECO:0000256" key="4">
    <source>
        <dbReference type="ARBA" id="ARBA00023163"/>
    </source>
</evidence>
<evidence type="ECO:0000256" key="3">
    <source>
        <dbReference type="ARBA" id="ARBA00023125"/>
    </source>
</evidence>
<dbReference type="InterPro" id="IPR016177">
    <property type="entry name" value="DNA-bd_dom_sf"/>
</dbReference>
<sequence length="403" mass="45055">MESSFPLLYPLDDQNNPIILCPSYDNSSPEQRVGHPGGVVFTGDRHNDTVKSNDRVSIISSNNIGGVAREVNVPPPPGWRNYRGVRRRPWGKFAAEIRDPERSGARIWLGTYEREEDAALAYDRAAFKMRGRKAKLNFPHLIDSTSSSDAPVPEPEPARVVVGQKRHSPEHSSEEKGCEGGSKRKNKSLCGLLNKLAKNRGQVSPTYHNASPEKRAGIVGNYPVFPGGHDDVVTNLTSSVPVWRYDDVMMKPSGDNNYNYGGGRAREVHAPPPRWRNYRGVRRRPWGKFAAEIRDPKRRGARIWLGTYEREEDAALAYDRAAFKMKGCKAKLNFPHLIGSSSSDNAPVPEPGAVRVVFGEKRHSPEPSSPAPAWSNKRRKSLHGLLNKMAKNRGQAKCLNWYY</sequence>
<accession>A0A834XGW9</accession>
<dbReference type="PANTHER" id="PTHR31190">
    <property type="entry name" value="DNA-BINDING DOMAIN"/>
    <property type="match status" value="1"/>
</dbReference>
<dbReference type="Proteomes" id="UP000634136">
    <property type="component" value="Unassembled WGS sequence"/>
</dbReference>
<keyword evidence="4" id="KW-0804">Transcription</keyword>
<keyword evidence="5" id="KW-0539">Nucleus</keyword>
<feature type="region of interest" description="Disordered" evidence="7">
    <location>
        <begin position="163"/>
        <end position="184"/>
    </location>
</feature>
<evidence type="ECO:0000256" key="7">
    <source>
        <dbReference type="SAM" id="MobiDB-lite"/>
    </source>
</evidence>
<comment type="caution">
    <text evidence="9">The sequence shown here is derived from an EMBL/GenBank/DDBJ whole genome shotgun (WGS) entry which is preliminary data.</text>
</comment>
<dbReference type="PRINTS" id="PR00367">
    <property type="entry name" value="ETHRSPELEMNT"/>
</dbReference>
<dbReference type="GO" id="GO:0005634">
    <property type="term" value="C:nucleus"/>
    <property type="evidence" value="ECO:0007669"/>
    <property type="project" value="UniProtKB-SubCell"/>
</dbReference>
<name>A0A834XGW9_9FABA</name>
<evidence type="ECO:0000256" key="6">
    <source>
        <dbReference type="ARBA" id="ARBA00024343"/>
    </source>
</evidence>
<dbReference type="EMBL" id="JAAIUW010000001">
    <property type="protein sequence ID" value="KAF7845049.1"/>
    <property type="molecule type" value="Genomic_DNA"/>
</dbReference>
<reference evidence="9" key="1">
    <citation type="submission" date="2020-09" db="EMBL/GenBank/DDBJ databases">
        <title>Genome-Enabled Discovery of Anthraquinone Biosynthesis in Senna tora.</title>
        <authorList>
            <person name="Kang S.-H."/>
            <person name="Pandey R.P."/>
            <person name="Lee C.-M."/>
            <person name="Sim J.-S."/>
            <person name="Jeong J.-T."/>
            <person name="Choi B.-S."/>
            <person name="Jung M."/>
            <person name="Ginzburg D."/>
            <person name="Zhao K."/>
            <person name="Won S.Y."/>
            <person name="Oh T.-J."/>
            <person name="Yu Y."/>
            <person name="Kim N.-H."/>
            <person name="Lee O.R."/>
            <person name="Lee T.-H."/>
            <person name="Bashyal P."/>
            <person name="Kim T.-S."/>
            <person name="Lee W.-H."/>
            <person name="Kawkins C."/>
            <person name="Kim C.-K."/>
            <person name="Kim J.S."/>
            <person name="Ahn B.O."/>
            <person name="Rhee S.Y."/>
            <person name="Sohng J.K."/>
        </authorList>
    </citation>
    <scope>NUCLEOTIDE SEQUENCE</scope>
    <source>
        <tissue evidence="9">Leaf</tissue>
    </source>
</reference>
<dbReference type="GO" id="GO:0003677">
    <property type="term" value="F:DNA binding"/>
    <property type="evidence" value="ECO:0007669"/>
    <property type="project" value="UniProtKB-KW"/>
</dbReference>
<dbReference type="CDD" id="cd00018">
    <property type="entry name" value="AP2"/>
    <property type="match status" value="2"/>
</dbReference>
<dbReference type="GO" id="GO:0009873">
    <property type="term" value="P:ethylene-activated signaling pathway"/>
    <property type="evidence" value="ECO:0007669"/>
    <property type="project" value="InterPro"/>
</dbReference>
<evidence type="ECO:0000259" key="8">
    <source>
        <dbReference type="PROSITE" id="PS51032"/>
    </source>
</evidence>
<dbReference type="PANTHER" id="PTHR31190:SF274">
    <property type="entry name" value="ETHYLENE-RESPONSIVE TRANSCRIPTION FACTOR 13"/>
    <property type="match status" value="1"/>
</dbReference>
<dbReference type="InterPro" id="IPR036955">
    <property type="entry name" value="AP2/ERF_dom_sf"/>
</dbReference>
<evidence type="ECO:0000313" key="9">
    <source>
        <dbReference type="EMBL" id="KAF7845049.1"/>
    </source>
</evidence>
<dbReference type="FunFam" id="3.30.730.10:FF:000001">
    <property type="entry name" value="Ethylene-responsive transcription factor 2"/>
    <property type="match status" value="2"/>
</dbReference>
<keyword evidence="2" id="KW-0805">Transcription regulation</keyword>
<dbReference type="SMART" id="SM00380">
    <property type="entry name" value="AP2"/>
    <property type="match status" value="2"/>
</dbReference>
<comment type="subcellular location">
    <subcellularLocation>
        <location evidence="1">Nucleus</location>
    </subcellularLocation>
</comment>
<feature type="domain" description="AP2/ERF" evidence="8">
    <location>
        <begin position="81"/>
        <end position="139"/>
    </location>
</feature>
<keyword evidence="10" id="KW-1185">Reference proteome</keyword>
<dbReference type="InterPro" id="IPR001471">
    <property type="entry name" value="AP2/ERF_dom"/>
</dbReference>
<dbReference type="AlphaFoldDB" id="A0A834XGW9"/>
<dbReference type="SUPFAM" id="SSF54171">
    <property type="entry name" value="DNA-binding domain"/>
    <property type="match status" value="2"/>
</dbReference>